<dbReference type="NCBIfam" id="NF037995">
    <property type="entry name" value="TRAP_S1"/>
    <property type="match status" value="1"/>
</dbReference>
<dbReference type="GO" id="GO:0055085">
    <property type="term" value="P:transmembrane transport"/>
    <property type="evidence" value="ECO:0007669"/>
    <property type="project" value="InterPro"/>
</dbReference>
<proteinExistence type="inferred from homology"/>
<keyword evidence="3 4" id="KW-0732">Signal</keyword>
<organism evidence="5 6">
    <name type="scientific">Candidatus Desulfovibrio intestinavium</name>
    <dbReference type="NCBI Taxonomy" id="2838534"/>
    <lineage>
        <taxon>Bacteria</taxon>
        <taxon>Pseudomonadati</taxon>
        <taxon>Thermodesulfobacteriota</taxon>
        <taxon>Desulfovibrionia</taxon>
        <taxon>Desulfovibrionales</taxon>
        <taxon>Desulfovibrionaceae</taxon>
        <taxon>Desulfovibrio</taxon>
    </lineage>
</organism>
<protein>
    <submittedName>
        <fullName evidence="5">TRAP transporter substrate-binding protein</fullName>
    </submittedName>
</protein>
<dbReference type="PANTHER" id="PTHR33376">
    <property type="match status" value="1"/>
</dbReference>
<evidence type="ECO:0000256" key="2">
    <source>
        <dbReference type="ARBA" id="ARBA00022448"/>
    </source>
</evidence>
<comment type="similarity">
    <text evidence="1">Belongs to the bacterial solute-binding protein 7 family.</text>
</comment>
<evidence type="ECO:0000313" key="6">
    <source>
        <dbReference type="Proteomes" id="UP000823821"/>
    </source>
</evidence>
<dbReference type="InterPro" id="IPR018389">
    <property type="entry name" value="DctP_fam"/>
</dbReference>
<feature type="chain" id="PRO_5038636872" evidence="4">
    <location>
        <begin position="24"/>
        <end position="331"/>
    </location>
</feature>
<name>A0A9D2KT30_9BACT</name>
<comment type="caution">
    <text evidence="5">The sequence shown here is derived from an EMBL/GenBank/DDBJ whole genome shotgun (WGS) entry which is preliminary data.</text>
</comment>
<dbReference type="InterPro" id="IPR038404">
    <property type="entry name" value="TRAP_DctP_sf"/>
</dbReference>
<gene>
    <name evidence="5" type="ORF">H9784_10770</name>
</gene>
<dbReference type="Proteomes" id="UP000823821">
    <property type="component" value="Unassembled WGS sequence"/>
</dbReference>
<dbReference type="InterPro" id="IPR004682">
    <property type="entry name" value="TRAP_DctP"/>
</dbReference>
<dbReference type="AlphaFoldDB" id="A0A9D2KT30"/>
<evidence type="ECO:0000256" key="1">
    <source>
        <dbReference type="ARBA" id="ARBA00009023"/>
    </source>
</evidence>
<dbReference type="Gene3D" id="3.40.190.170">
    <property type="entry name" value="Bacterial extracellular solute-binding protein, family 7"/>
    <property type="match status" value="1"/>
</dbReference>
<sequence>MKIFKLFSLLLCAALLFSSVAQAETLRIGAGDPENSEMGVVGNTFKKFIEEKTKGKVKVECFYSGALGDETECLRNVQKGSLPITIAGIANIVPFENRLGILTLPYLFANLDEVVTGTNGAPAELLNSYALAAGFRILTWTYTDFRYISNSKHPIKKMSDMQGLKFRVPQSAVLIAAYKAFGGSPTPISWAETFTALQQGVVDGQCYGYIGFRANKFQEANQKYLSEVHYTYQLQPMVISERVFRKMDPELQKLIIEGGKVAQQAVLEYQIKEAGAAKESLIKDGVVISQLEDEDQWKKAAMEKVWPEMMEFVGGRDAINAYLKACGKPTI</sequence>
<dbReference type="PIRSF" id="PIRSF006470">
    <property type="entry name" value="DctB"/>
    <property type="match status" value="1"/>
</dbReference>
<accession>A0A9D2KT30</accession>
<reference evidence="5" key="1">
    <citation type="journal article" date="2021" name="PeerJ">
        <title>Extensive microbial diversity within the chicken gut microbiome revealed by metagenomics and culture.</title>
        <authorList>
            <person name="Gilroy R."/>
            <person name="Ravi A."/>
            <person name="Getino M."/>
            <person name="Pursley I."/>
            <person name="Horton D.L."/>
            <person name="Alikhan N.F."/>
            <person name="Baker D."/>
            <person name="Gharbi K."/>
            <person name="Hall N."/>
            <person name="Watson M."/>
            <person name="Adriaenssens E.M."/>
            <person name="Foster-Nyarko E."/>
            <person name="Jarju S."/>
            <person name="Secka A."/>
            <person name="Antonio M."/>
            <person name="Oren A."/>
            <person name="Chaudhuri R.R."/>
            <person name="La Ragione R."/>
            <person name="Hildebrand F."/>
            <person name="Pallen M.J."/>
        </authorList>
    </citation>
    <scope>NUCLEOTIDE SEQUENCE</scope>
    <source>
        <strain evidence="5">5032</strain>
    </source>
</reference>
<keyword evidence="2" id="KW-0813">Transport</keyword>
<feature type="signal peptide" evidence="4">
    <location>
        <begin position="1"/>
        <end position="23"/>
    </location>
</feature>
<dbReference type="GO" id="GO:0030288">
    <property type="term" value="C:outer membrane-bounded periplasmic space"/>
    <property type="evidence" value="ECO:0007669"/>
    <property type="project" value="InterPro"/>
</dbReference>
<dbReference type="EMBL" id="DWZD01000053">
    <property type="protein sequence ID" value="HJA80026.1"/>
    <property type="molecule type" value="Genomic_DNA"/>
</dbReference>
<evidence type="ECO:0000256" key="3">
    <source>
        <dbReference type="ARBA" id="ARBA00022729"/>
    </source>
</evidence>
<dbReference type="CDD" id="cd13603">
    <property type="entry name" value="PBP2_TRAP_Siap_TeaA_like"/>
    <property type="match status" value="1"/>
</dbReference>
<dbReference type="Pfam" id="PF03480">
    <property type="entry name" value="DctP"/>
    <property type="match status" value="1"/>
</dbReference>
<dbReference type="PANTHER" id="PTHR33376:SF7">
    <property type="entry name" value="C4-DICARBOXYLATE-BINDING PROTEIN DCTB"/>
    <property type="match status" value="1"/>
</dbReference>
<evidence type="ECO:0000256" key="4">
    <source>
        <dbReference type="SAM" id="SignalP"/>
    </source>
</evidence>
<reference evidence="5" key="2">
    <citation type="submission" date="2021-04" db="EMBL/GenBank/DDBJ databases">
        <authorList>
            <person name="Gilroy R."/>
        </authorList>
    </citation>
    <scope>NUCLEOTIDE SEQUENCE</scope>
    <source>
        <strain evidence="5">5032</strain>
    </source>
</reference>
<evidence type="ECO:0000313" key="5">
    <source>
        <dbReference type="EMBL" id="HJA80026.1"/>
    </source>
</evidence>